<dbReference type="AlphaFoldDB" id="S2W1K3"/>
<comment type="caution">
    <text evidence="1">The sequence shown here is derived from an EMBL/GenBank/DDBJ whole genome shotgun (WGS) entry which is preliminary data.</text>
</comment>
<protein>
    <submittedName>
        <fullName evidence="1">Uncharacterized protein</fullName>
    </submittedName>
</protein>
<gene>
    <name evidence="1" type="ORF">HMPREF9306_00408</name>
</gene>
<accession>S2W1K3</accession>
<dbReference type="EMBL" id="AGZR01000004">
    <property type="protein sequence ID" value="EPD33653.1"/>
    <property type="molecule type" value="Genomic_DNA"/>
</dbReference>
<dbReference type="HOGENOM" id="CLU_2024655_0_0_11"/>
<proteinExistence type="predicted"/>
<evidence type="ECO:0000313" key="2">
    <source>
        <dbReference type="Proteomes" id="UP000014417"/>
    </source>
</evidence>
<name>S2W1K3_9ACTN</name>
<dbReference type="Proteomes" id="UP000014417">
    <property type="component" value="Unassembled WGS sequence"/>
</dbReference>
<keyword evidence="2" id="KW-1185">Reference proteome</keyword>
<evidence type="ECO:0000313" key="1">
    <source>
        <dbReference type="EMBL" id="EPD33653.1"/>
    </source>
</evidence>
<sequence length="122" mass="13338">MAADCGQTINPYSVSFKYVSTADEFSTSRFRVELRRGSYNGGVWVWLRVTTRYASNLMMGTTEFLSTPCGKVTGLPYGWGNNRTPNSSRCSKAICLGQPASVTTVTYGGGGEERSKSKKVRV</sequence>
<reference evidence="1 2" key="1">
    <citation type="submission" date="2013-04" db="EMBL/GenBank/DDBJ databases">
        <title>The Genome Sequence of Propionimicrobium lymphophilum ACS-093-V-SCH5.</title>
        <authorList>
            <consortium name="The Broad Institute Genomics Platform"/>
            <person name="Earl A."/>
            <person name="Ward D."/>
            <person name="Feldgarden M."/>
            <person name="Gevers D."/>
            <person name="Saerens B."/>
            <person name="Vaneechoutte M."/>
            <person name="Walker B."/>
            <person name="Young S."/>
            <person name="Zeng Q."/>
            <person name="Gargeya S."/>
            <person name="Fitzgerald M."/>
            <person name="Haas B."/>
            <person name="Abouelleil A."/>
            <person name="Allen A.W."/>
            <person name="Alvarado L."/>
            <person name="Arachchi H.M."/>
            <person name="Berlin A.M."/>
            <person name="Chapman S.B."/>
            <person name="Gainer-Dewar J."/>
            <person name="Goldberg J."/>
            <person name="Griggs A."/>
            <person name="Gujja S."/>
            <person name="Hansen M."/>
            <person name="Howarth C."/>
            <person name="Imamovic A."/>
            <person name="Ireland A."/>
            <person name="Larimer J."/>
            <person name="McCowan C."/>
            <person name="Murphy C."/>
            <person name="Pearson M."/>
            <person name="Poon T.W."/>
            <person name="Priest M."/>
            <person name="Roberts A."/>
            <person name="Saif S."/>
            <person name="Shea T."/>
            <person name="Sisk P."/>
            <person name="Sykes S."/>
            <person name="Wortman J."/>
            <person name="Nusbaum C."/>
            <person name="Birren B."/>
        </authorList>
    </citation>
    <scope>NUCLEOTIDE SEQUENCE [LARGE SCALE GENOMIC DNA]</scope>
    <source>
        <strain evidence="1 2">ACS-093-V-SCH5</strain>
    </source>
</reference>
<organism evidence="1 2">
    <name type="scientific">Propionimicrobium lymphophilum ACS-093-V-SCH5</name>
    <dbReference type="NCBI Taxonomy" id="883161"/>
    <lineage>
        <taxon>Bacteria</taxon>
        <taxon>Bacillati</taxon>
        <taxon>Actinomycetota</taxon>
        <taxon>Actinomycetes</taxon>
        <taxon>Propionibacteriales</taxon>
        <taxon>Propionibacteriaceae</taxon>
        <taxon>Propionimicrobium</taxon>
    </lineage>
</organism>